<evidence type="ECO:0000313" key="2">
    <source>
        <dbReference type="Proteomes" id="UP001152300"/>
    </source>
</evidence>
<organism evidence="1 2">
    <name type="scientific">Sclerotinia nivalis</name>
    <dbReference type="NCBI Taxonomy" id="352851"/>
    <lineage>
        <taxon>Eukaryota</taxon>
        <taxon>Fungi</taxon>
        <taxon>Dikarya</taxon>
        <taxon>Ascomycota</taxon>
        <taxon>Pezizomycotina</taxon>
        <taxon>Leotiomycetes</taxon>
        <taxon>Helotiales</taxon>
        <taxon>Sclerotiniaceae</taxon>
        <taxon>Sclerotinia</taxon>
    </lineage>
</organism>
<gene>
    <name evidence="1" type="ORF">OCU04_008272</name>
</gene>
<proteinExistence type="predicted"/>
<dbReference type="EMBL" id="JAPEIS010000009">
    <property type="protein sequence ID" value="KAJ8063028.1"/>
    <property type="molecule type" value="Genomic_DNA"/>
</dbReference>
<accession>A0A9X0ALC7</accession>
<protein>
    <submittedName>
        <fullName evidence="1">Uncharacterized protein</fullName>
    </submittedName>
</protein>
<evidence type="ECO:0000313" key="1">
    <source>
        <dbReference type="EMBL" id="KAJ8063028.1"/>
    </source>
</evidence>
<sequence length="107" mass="12127">MAEAITHFEDDGQVHISLYHRNINTPKLGWDCSTDCILIANITRIQVKSVLFYINYKMSLVSIENCAKTNNNFQMIYVGWICQLDSEGIQADDSESTIKILPVVDLS</sequence>
<keyword evidence="2" id="KW-1185">Reference proteome</keyword>
<name>A0A9X0ALC7_9HELO</name>
<reference evidence="1" key="1">
    <citation type="submission" date="2022-11" db="EMBL/GenBank/DDBJ databases">
        <title>Genome Resource of Sclerotinia nivalis Strain SnTB1, a Plant Pathogen Isolated from American Ginseng.</title>
        <authorList>
            <person name="Fan S."/>
        </authorList>
    </citation>
    <scope>NUCLEOTIDE SEQUENCE</scope>
    <source>
        <strain evidence="1">SnTB1</strain>
    </source>
</reference>
<dbReference type="Proteomes" id="UP001152300">
    <property type="component" value="Unassembled WGS sequence"/>
</dbReference>
<dbReference type="AlphaFoldDB" id="A0A9X0ALC7"/>
<comment type="caution">
    <text evidence="1">The sequence shown here is derived from an EMBL/GenBank/DDBJ whole genome shotgun (WGS) entry which is preliminary data.</text>
</comment>